<name>A0A815VX93_9BILA</name>
<proteinExistence type="predicted"/>
<accession>A0A815VX93</accession>
<evidence type="ECO:0000313" key="2">
    <source>
        <dbReference type="EMBL" id="CAF1536063.1"/>
    </source>
</evidence>
<reference evidence="2" key="1">
    <citation type="submission" date="2021-02" db="EMBL/GenBank/DDBJ databases">
        <authorList>
            <person name="Nowell W R."/>
        </authorList>
    </citation>
    <scope>NUCLEOTIDE SEQUENCE</scope>
</reference>
<evidence type="ECO:0000256" key="1">
    <source>
        <dbReference type="SAM" id="MobiDB-lite"/>
    </source>
</evidence>
<evidence type="ECO:0000313" key="3">
    <source>
        <dbReference type="Proteomes" id="UP000663845"/>
    </source>
</evidence>
<organism evidence="2 3">
    <name type="scientific">Adineta steineri</name>
    <dbReference type="NCBI Taxonomy" id="433720"/>
    <lineage>
        <taxon>Eukaryota</taxon>
        <taxon>Metazoa</taxon>
        <taxon>Spiralia</taxon>
        <taxon>Gnathifera</taxon>
        <taxon>Rotifera</taxon>
        <taxon>Eurotatoria</taxon>
        <taxon>Bdelloidea</taxon>
        <taxon>Adinetida</taxon>
        <taxon>Adinetidae</taxon>
        <taxon>Adineta</taxon>
    </lineage>
</organism>
<dbReference type="EMBL" id="CAJNOG010003820">
    <property type="protein sequence ID" value="CAF1536063.1"/>
    <property type="molecule type" value="Genomic_DNA"/>
</dbReference>
<comment type="caution">
    <text evidence="2">The sequence shown here is derived from an EMBL/GenBank/DDBJ whole genome shotgun (WGS) entry which is preliminary data.</text>
</comment>
<dbReference type="AlphaFoldDB" id="A0A815VX93"/>
<protein>
    <submittedName>
        <fullName evidence="2">Uncharacterized protein</fullName>
    </submittedName>
</protein>
<feature type="region of interest" description="Disordered" evidence="1">
    <location>
        <begin position="275"/>
        <end position="298"/>
    </location>
</feature>
<feature type="non-terminal residue" evidence="2">
    <location>
        <position position="1"/>
    </location>
</feature>
<sequence>MSIGKSSVPHNVLELEDNDFFEFVKFFSGAKLASLIEFQDINTAQCLLACDDPFYILSLDSDDLLDLQKKTCVKLNSNGFVVLPGLTCKMKFLKGALLRKRNELKKKAKIRTNVNTTIDTSLSNQVMNNVTNLTQVSIQESINSLSSTTDTYTTEDKLKQHLIHLINDWCTKTADSNDRSAFRLKEDVDYQIMINLLSDKVIIECQCGAKSVLGQKSNRYILSNFIRHLTHKKPCSMVQQKLVDIRENTSINVVTDNNHINEPVNEEINIISNSASSVSPQREKRTRNRTLESSLSKK</sequence>
<gene>
    <name evidence="2" type="ORF">JYZ213_LOCUS45426</name>
</gene>
<dbReference type="Proteomes" id="UP000663845">
    <property type="component" value="Unassembled WGS sequence"/>
</dbReference>